<comment type="caution">
    <text evidence="1">The sequence shown here is derived from an EMBL/GenBank/DDBJ whole genome shotgun (WGS) entry which is preliminary data.</text>
</comment>
<dbReference type="Proteomes" id="UP000248326">
    <property type="component" value="Unassembled WGS sequence"/>
</dbReference>
<proteinExistence type="predicted"/>
<accession>A0A318SG91</accession>
<dbReference type="EMBL" id="QJSX01000002">
    <property type="protein sequence ID" value="PYE55906.1"/>
    <property type="molecule type" value="Genomic_DNA"/>
</dbReference>
<dbReference type="GO" id="GO:0016757">
    <property type="term" value="F:glycosyltransferase activity"/>
    <property type="evidence" value="ECO:0007669"/>
    <property type="project" value="TreeGrafter"/>
</dbReference>
<evidence type="ECO:0000313" key="2">
    <source>
        <dbReference type="Proteomes" id="UP000248326"/>
    </source>
</evidence>
<dbReference type="OrthoDB" id="9816564at2"/>
<sequence length="364" mass="42608">MLKILYVMHIDWDWIKQRPQYLAEELAKEADVHVVFLRSFRRPHLGKNNSSLKRTPLVPVPWRYAFGFAWLDSIINTIVLYYILISMRPDVLWLTHPLMQKYIPQFVLSKLYCVYDVMDDHVLLRTGKVSRSQIARSEAALVHEAELMFASSEHLRAKLLERYGSELIVHLIRNGVDTSIISTAEQQVSRRQDVKSEVTNQSCSLLYIGTVSHWIDYPSILDTLKQFPNLVFHFAGPPEHTIEHERVKYLGVWPHERLPELVARYDILIMPFIVNEMIASVDPVKLYEYVSFHKPIIASSYPEIERFSPFVEFYSLEKPLAQVVRDLLKRGVRPNYELSDAHHFLGLNSWRSRVKLILKLLNSR</sequence>
<dbReference type="PANTHER" id="PTHR45947:SF3">
    <property type="entry name" value="SULFOQUINOVOSYL TRANSFERASE SQD2"/>
    <property type="match status" value="1"/>
</dbReference>
<dbReference type="AlphaFoldDB" id="A0A318SG91"/>
<protein>
    <submittedName>
        <fullName evidence="1">Glycosyltransferase involved in cell wall biosynthesis</fullName>
    </submittedName>
</protein>
<evidence type="ECO:0000313" key="1">
    <source>
        <dbReference type="EMBL" id="PYE55906.1"/>
    </source>
</evidence>
<name>A0A318SG91_9DEIO</name>
<keyword evidence="2" id="KW-1185">Reference proteome</keyword>
<keyword evidence="1" id="KW-0808">Transferase</keyword>
<dbReference type="Gene3D" id="3.40.50.2000">
    <property type="entry name" value="Glycogen Phosphorylase B"/>
    <property type="match status" value="2"/>
</dbReference>
<reference evidence="1 2" key="1">
    <citation type="submission" date="2018-06" db="EMBL/GenBank/DDBJ databases">
        <title>Genomic Encyclopedia of Type Strains, Phase IV (KMG-IV): sequencing the most valuable type-strain genomes for metagenomic binning, comparative biology and taxonomic classification.</title>
        <authorList>
            <person name="Goeker M."/>
        </authorList>
    </citation>
    <scope>NUCLEOTIDE SEQUENCE [LARGE SCALE GENOMIC DNA]</scope>
    <source>
        <strain evidence="1 2">DSM 18048</strain>
    </source>
</reference>
<organism evidence="1 2">
    <name type="scientific">Deinococcus yavapaiensis KR-236</name>
    <dbReference type="NCBI Taxonomy" id="694435"/>
    <lineage>
        <taxon>Bacteria</taxon>
        <taxon>Thermotogati</taxon>
        <taxon>Deinococcota</taxon>
        <taxon>Deinococci</taxon>
        <taxon>Deinococcales</taxon>
        <taxon>Deinococcaceae</taxon>
        <taxon>Deinococcus</taxon>
    </lineage>
</organism>
<dbReference type="InterPro" id="IPR050194">
    <property type="entry name" value="Glycosyltransferase_grp1"/>
</dbReference>
<gene>
    <name evidence="1" type="ORF">DES52_102272</name>
</gene>
<dbReference type="SUPFAM" id="SSF53756">
    <property type="entry name" value="UDP-Glycosyltransferase/glycogen phosphorylase"/>
    <property type="match status" value="1"/>
</dbReference>
<dbReference type="RefSeq" id="WP_146237180.1">
    <property type="nucleotide sequence ID" value="NZ_QJSX01000002.1"/>
</dbReference>
<dbReference type="PANTHER" id="PTHR45947">
    <property type="entry name" value="SULFOQUINOVOSYL TRANSFERASE SQD2"/>
    <property type="match status" value="1"/>
</dbReference>